<dbReference type="Proteomes" id="UP000198598">
    <property type="component" value="Unassembled WGS sequence"/>
</dbReference>
<organism evidence="1 2">
    <name type="scientific">Spirosoma endophyticum</name>
    <dbReference type="NCBI Taxonomy" id="662367"/>
    <lineage>
        <taxon>Bacteria</taxon>
        <taxon>Pseudomonadati</taxon>
        <taxon>Bacteroidota</taxon>
        <taxon>Cytophagia</taxon>
        <taxon>Cytophagales</taxon>
        <taxon>Cytophagaceae</taxon>
        <taxon>Spirosoma</taxon>
    </lineage>
</organism>
<sequence length="100" mass="11815">MQPDQLISVSEFCVHHHIEITFVQTLEQQGLVDTILVEQSVYVQPEQLPRLEKFVRLHQDLAIHPEDLDVVDDLLERLERLQSQVTRLQNRLVFYEPLES</sequence>
<keyword evidence="2" id="KW-1185">Reference proteome</keyword>
<dbReference type="OrthoDB" id="1494789at2"/>
<evidence type="ECO:0000313" key="1">
    <source>
        <dbReference type="EMBL" id="SFD52619.1"/>
    </source>
</evidence>
<dbReference type="Pfam" id="PF13591">
    <property type="entry name" value="MerR_2"/>
    <property type="match status" value="1"/>
</dbReference>
<dbReference type="STRING" id="662367.SAMN05216167_105314"/>
<reference evidence="1 2" key="1">
    <citation type="submission" date="2016-10" db="EMBL/GenBank/DDBJ databases">
        <authorList>
            <person name="de Groot N.N."/>
        </authorList>
    </citation>
    <scope>NUCLEOTIDE SEQUENCE [LARGE SCALE GENOMIC DNA]</scope>
    <source>
        <strain evidence="1 2">DSM 26130</strain>
    </source>
</reference>
<dbReference type="AlphaFoldDB" id="A0A1I1T1Q0"/>
<protein>
    <submittedName>
        <fullName evidence="1">MerR HTH family regulatory protein</fullName>
    </submittedName>
</protein>
<evidence type="ECO:0000313" key="2">
    <source>
        <dbReference type="Proteomes" id="UP000198598"/>
    </source>
</evidence>
<name>A0A1I1T1Q0_9BACT</name>
<dbReference type="RefSeq" id="WP_093827820.1">
    <property type="nucleotide sequence ID" value="NZ_FOLQ01000005.1"/>
</dbReference>
<accession>A0A1I1T1Q0</accession>
<dbReference type="Gene3D" id="1.10.1660.10">
    <property type="match status" value="1"/>
</dbReference>
<dbReference type="EMBL" id="FOLQ01000005">
    <property type="protein sequence ID" value="SFD52619.1"/>
    <property type="molecule type" value="Genomic_DNA"/>
</dbReference>
<gene>
    <name evidence="1" type="ORF">SAMN05216167_105314</name>
</gene>
<proteinExistence type="predicted"/>